<keyword evidence="1" id="KW-0677">Repeat</keyword>
<feature type="transmembrane region" description="Helical" evidence="4">
    <location>
        <begin position="911"/>
        <end position="934"/>
    </location>
</feature>
<keyword evidence="4" id="KW-0472">Membrane</keyword>
<dbReference type="SMART" id="SM00248">
    <property type="entry name" value="ANK"/>
    <property type="match status" value="9"/>
</dbReference>
<evidence type="ECO:0000256" key="4">
    <source>
        <dbReference type="SAM" id="Phobius"/>
    </source>
</evidence>
<dbReference type="PROSITE" id="PS50297">
    <property type="entry name" value="ANK_REP_REGION"/>
    <property type="match status" value="1"/>
</dbReference>
<comment type="caution">
    <text evidence="5">The sequence shown here is derived from an EMBL/GenBank/DDBJ whole genome shotgun (WGS) entry which is preliminary data.</text>
</comment>
<dbReference type="SUPFAM" id="SSF48403">
    <property type="entry name" value="Ankyrin repeat"/>
    <property type="match status" value="1"/>
</dbReference>
<accession>A0A8H4RTS3</accession>
<evidence type="ECO:0000313" key="6">
    <source>
        <dbReference type="Proteomes" id="UP000566819"/>
    </source>
</evidence>
<feature type="repeat" description="ANK" evidence="3">
    <location>
        <begin position="799"/>
        <end position="831"/>
    </location>
</feature>
<reference evidence="5 6" key="1">
    <citation type="submission" date="2020-03" db="EMBL/GenBank/DDBJ databases">
        <title>Draft Genome Sequence of Cudoniella acicularis.</title>
        <authorList>
            <person name="Buettner E."/>
            <person name="Kellner H."/>
        </authorList>
    </citation>
    <scope>NUCLEOTIDE SEQUENCE [LARGE SCALE GENOMIC DNA]</scope>
    <source>
        <strain evidence="5 6">DSM 108380</strain>
    </source>
</reference>
<feature type="repeat" description="ANK" evidence="3">
    <location>
        <begin position="734"/>
        <end position="766"/>
    </location>
</feature>
<evidence type="ECO:0000256" key="2">
    <source>
        <dbReference type="ARBA" id="ARBA00023043"/>
    </source>
</evidence>
<feature type="transmembrane region" description="Helical" evidence="4">
    <location>
        <begin position="946"/>
        <end position="975"/>
    </location>
</feature>
<keyword evidence="2 3" id="KW-0040">ANK repeat</keyword>
<keyword evidence="4" id="KW-1133">Transmembrane helix</keyword>
<dbReference type="PANTHER" id="PTHR24198:SF165">
    <property type="entry name" value="ANKYRIN REPEAT-CONTAINING PROTEIN-RELATED"/>
    <property type="match status" value="1"/>
</dbReference>
<gene>
    <name evidence="5" type="ORF">G7Y89_g2619</name>
</gene>
<sequence length="983" mass="110396">MPLSPYSQRRVVSKPGDDAYWIVKGPARDVQEILVDAGVVDLSAKDAARNAFKDWTSEEVRASLKKFDGAIKNLKTVERTQWIERDWIKPPRRLWSQAAESNLALCVNRSGEFDLRMSEYVAISHVWSEGMWGDDKNRGIPRYVLDKLFEHLKPLDVSWIWLDPLAVPGGLLQLSTFEENIKVALINQMATIYERARCVVVMDALVMKMPSTDPFDVAFALCCGKWRARLWTFQEAKLAFKVVVLTGSGVVDYHELVNTLGAMAGFDKQHRKTEGDSDATPDQRRLAKQPYFALRYLVRWPNVGMTLVDLVRACTVRDVSYEIDNARALYPSLGLKWTEMTREEGIAKIYRARKEESMQLVMTWGSPRCLEGYAWAPAYLNGLRHYWISGNTWEVRGIRNSWYTYKVRKLLPDFSTKAGSPFGNMALEIETEDPLKVWAGKFWVHESEREEARTGFLEEVEKGQGYIISQEGLGGSSELVLFVKRTKVDANEVSIFLTAFSTWQGETTGEKFSNQPEHPTKVELLLKHQSPLNIEDTSLNLERVDSSEFLAVTKAVKEPEHHNESPLQIAIRSGEIANVVSELKQLGKKGLKATDSEGWTALHTATYLDFTEAVTLLLDKSMWDLWLNRLTTKKESALVFACQNSNLEIATTLIKRGAKVFIDDVDILQPLQAALQPRNRKANPEIVELILETGGDVNIPNDQGEYPIFFALENPKLLEILLSKGADPVCFLPNGKPPIIVAASYGYAHAIPLLVNAGSPIDILENGYTALERAVRNQNESAVNECIKAQANVNRIFPDGETVIMISAKLGNYEITNLLLKNGARLHFRDKENGATALQWAIEGGHARVVKLFMQHLNTDKLEKDNRMILRSRTRSGDTASDLAKRSGNPDIAKLLENHGDQRGLVFNTTIHVLIFSAFAGSTGIAWKVTAFFLRRYRKTDSVVSMIGLGTGVGVFGLTTTMGAGLSMYVIGMYWDMLHRDLL</sequence>
<dbReference type="InterPro" id="IPR036770">
    <property type="entry name" value="Ankyrin_rpt-contain_sf"/>
</dbReference>
<dbReference type="PROSITE" id="PS50088">
    <property type="entry name" value="ANK_REPEAT"/>
    <property type="match status" value="2"/>
</dbReference>
<dbReference type="OrthoDB" id="2426273at2759"/>
<dbReference type="AlphaFoldDB" id="A0A8H4RTS3"/>
<dbReference type="InterPro" id="IPR002110">
    <property type="entry name" value="Ankyrin_rpt"/>
</dbReference>
<keyword evidence="4" id="KW-0812">Transmembrane</keyword>
<evidence type="ECO:0000256" key="1">
    <source>
        <dbReference type="ARBA" id="ARBA00022737"/>
    </source>
</evidence>
<dbReference type="PANTHER" id="PTHR24198">
    <property type="entry name" value="ANKYRIN REPEAT AND PROTEIN KINASE DOMAIN-CONTAINING PROTEIN"/>
    <property type="match status" value="1"/>
</dbReference>
<protein>
    <submittedName>
        <fullName evidence="5">Uncharacterized protein</fullName>
    </submittedName>
</protein>
<name>A0A8H4RTS3_9HELO</name>
<dbReference type="Pfam" id="PF12796">
    <property type="entry name" value="Ank_2"/>
    <property type="match status" value="3"/>
</dbReference>
<proteinExistence type="predicted"/>
<dbReference type="Gene3D" id="1.25.40.20">
    <property type="entry name" value="Ankyrin repeat-containing domain"/>
    <property type="match status" value="1"/>
</dbReference>
<organism evidence="5 6">
    <name type="scientific">Cudoniella acicularis</name>
    <dbReference type="NCBI Taxonomy" id="354080"/>
    <lineage>
        <taxon>Eukaryota</taxon>
        <taxon>Fungi</taxon>
        <taxon>Dikarya</taxon>
        <taxon>Ascomycota</taxon>
        <taxon>Pezizomycotina</taxon>
        <taxon>Leotiomycetes</taxon>
        <taxon>Helotiales</taxon>
        <taxon>Tricladiaceae</taxon>
        <taxon>Cudoniella</taxon>
    </lineage>
</organism>
<dbReference type="EMBL" id="JAAMPI010000117">
    <property type="protein sequence ID" value="KAF4635468.1"/>
    <property type="molecule type" value="Genomic_DNA"/>
</dbReference>
<dbReference type="Proteomes" id="UP000566819">
    <property type="component" value="Unassembled WGS sequence"/>
</dbReference>
<evidence type="ECO:0000313" key="5">
    <source>
        <dbReference type="EMBL" id="KAF4635468.1"/>
    </source>
</evidence>
<keyword evidence="6" id="KW-1185">Reference proteome</keyword>
<evidence type="ECO:0000256" key="3">
    <source>
        <dbReference type="PROSITE-ProRule" id="PRU00023"/>
    </source>
</evidence>